<comment type="caution">
    <text evidence="1">The sequence shown here is derived from an EMBL/GenBank/DDBJ whole genome shotgun (WGS) entry which is preliminary data.</text>
</comment>
<gene>
    <name evidence="1" type="ORF">AXI58_18470</name>
</gene>
<dbReference type="OrthoDB" id="2910066at2"/>
<sequence length="62" mass="7133">MIFEGKKQEWLLFKERDLSVRVFEANNTYEAYATITGKGTHVARGLEKWSTISEAIEGIIQK</sequence>
<proteinExistence type="predicted"/>
<dbReference type="AlphaFoldDB" id="A0A150F5Q4"/>
<name>A0A150F5Q4_9BACI</name>
<organism evidence="1 2">
    <name type="scientific">Bacillus nakamurai</name>
    <dbReference type="NCBI Taxonomy" id="1793963"/>
    <lineage>
        <taxon>Bacteria</taxon>
        <taxon>Bacillati</taxon>
        <taxon>Bacillota</taxon>
        <taxon>Bacilli</taxon>
        <taxon>Bacillales</taxon>
        <taxon>Bacillaceae</taxon>
        <taxon>Bacillus</taxon>
    </lineage>
</organism>
<evidence type="ECO:0000313" key="2">
    <source>
        <dbReference type="Proteomes" id="UP000075430"/>
    </source>
</evidence>
<protein>
    <submittedName>
        <fullName evidence="1">Uncharacterized protein</fullName>
    </submittedName>
</protein>
<dbReference type="STRING" id="1793963.AXI58_18470"/>
<accession>A0A150F5Q4</accession>
<dbReference type="Proteomes" id="UP000075430">
    <property type="component" value="Unassembled WGS sequence"/>
</dbReference>
<dbReference type="EMBL" id="LSBA01000019">
    <property type="protein sequence ID" value="KXZ17725.1"/>
    <property type="molecule type" value="Genomic_DNA"/>
</dbReference>
<reference evidence="2" key="1">
    <citation type="submission" date="2016-02" db="EMBL/GenBank/DDBJ databases">
        <authorList>
            <person name="Dunlap C."/>
        </authorList>
    </citation>
    <scope>NUCLEOTIDE SEQUENCE [LARGE SCALE GENOMIC DNA]</scope>
    <source>
        <strain evidence="2">NRRL B-41092</strain>
    </source>
</reference>
<keyword evidence="2" id="KW-1185">Reference proteome</keyword>
<evidence type="ECO:0000313" key="1">
    <source>
        <dbReference type="EMBL" id="KXZ17725.1"/>
    </source>
</evidence>
<dbReference type="RefSeq" id="WP_061522227.1">
    <property type="nucleotide sequence ID" value="NZ_JARLZY010000011.1"/>
</dbReference>